<dbReference type="InterPro" id="IPR051450">
    <property type="entry name" value="Gfo/Idh/MocA_Oxidoreductases"/>
</dbReference>
<evidence type="ECO:0000313" key="3">
    <source>
        <dbReference type="EMBL" id="GGH93042.1"/>
    </source>
</evidence>
<dbReference type="InterPro" id="IPR000683">
    <property type="entry name" value="Gfo/Idh/MocA-like_OxRdtase_N"/>
</dbReference>
<comment type="caution">
    <text evidence="3">The sequence shown here is derived from an EMBL/GenBank/DDBJ whole genome shotgun (WGS) entry which is preliminary data.</text>
</comment>
<dbReference type="GO" id="GO:0000166">
    <property type="term" value="F:nucleotide binding"/>
    <property type="evidence" value="ECO:0007669"/>
    <property type="project" value="InterPro"/>
</dbReference>
<feature type="domain" description="GFO/IDH/MocA-like oxidoreductase" evidence="2">
    <location>
        <begin position="146"/>
        <end position="234"/>
    </location>
</feature>
<dbReference type="SUPFAM" id="SSF55347">
    <property type="entry name" value="Glyceraldehyde-3-phosphate dehydrogenase-like, C-terminal domain"/>
    <property type="match status" value="1"/>
</dbReference>
<dbReference type="Pfam" id="PF01408">
    <property type="entry name" value="GFO_IDH_MocA"/>
    <property type="match status" value="1"/>
</dbReference>
<accession>A0A8J3A4A7</accession>
<protein>
    <submittedName>
        <fullName evidence="3">Oxidoreductase</fullName>
    </submittedName>
</protein>
<organism evidence="3 4">
    <name type="scientific">Aquisalinus luteolus</name>
    <dbReference type="NCBI Taxonomy" id="1566827"/>
    <lineage>
        <taxon>Bacteria</taxon>
        <taxon>Pseudomonadati</taxon>
        <taxon>Pseudomonadota</taxon>
        <taxon>Alphaproteobacteria</taxon>
        <taxon>Parvularculales</taxon>
        <taxon>Parvularculaceae</taxon>
        <taxon>Aquisalinus</taxon>
    </lineage>
</organism>
<reference evidence="3" key="1">
    <citation type="journal article" date="2014" name="Int. J. Syst. Evol. Microbiol.">
        <title>Complete genome sequence of Corynebacterium casei LMG S-19264T (=DSM 44701T), isolated from a smear-ripened cheese.</title>
        <authorList>
            <consortium name="US DOE Joint Genome Institute (JGI-PGF)"/>
            <person name="Walter F."/>
            <person name="Albersmeier A."/>
            <person name="Kalinowski J."/>
            <person name="Ruckert C."/>
        </authorList>
    </citation>
    <scope>NUCLEOTIDE SEQUENCE</scope>
    <source>
        <strain evidence="3">CGMCC 1.14984</strain>
    </source>
</reference>
<dbReference type="Proteomes" id="UP000621856">
    <property type="component" value="Unassembled WGS sequence"/>
</dbReference>
<sequence>MHDMTLKAGVAGAGVFGGYHANKYAEAADATLAAIYDPDPDRAAMAAKMHDCEACTDYNDFLSKVDLLTIAAPASFHYELALRALKSGRHCLVEKPIALNVADADRLIEVAEAENLVLQIGHQERYVFEAFGILSRADKPREVRSRRLNKFSGRAMDVSVVFDLMIHDLDMLCQIAGGAVERLTASEVCEHGPHSDRTEAEIVFAGGLKASLAASRLEQSPTRDMTLVYDDGEIVIDFLKREITNTTGTPLALEFGAENAPLAFSDPLAFGTQSFIRSVMTGEAPIVSGKAGRAALDLAIRIEQAAA</sequence>
<evidence type="ECO:0000259" key="1">
    <source>
        <dbReference type="Pfam" id="PF01408"/>
    </source>
</evidence>
<dbReference type="Gene3D" id="3.30.360.10">
    <property type="entry name" value="Dihydrodipicolinate Reductase, domain 2"/>
    <property type="match status" value="1"/>
</dbReference>
<dbReference type="EMBL" id="BMGZ01000001">
    <property type="protein sequence ID" value="GGH93042.1"/>
    <property type="molecule type" value="Genomic_DNA"/>
</dbReference>
<dbReference type="InterPro" id="IPR055170">
    <property type="entry name" value="GFO_IDH_MocA-like_dom"/>
</dbReference>
<dbReference type="Gene3D" id="3.40.50.720">
    <property type="entry name" value="NAD(P)-binding Rossmann-like Domain"/>
    <property type="match status" value="1"/>
</dbReference>
<feature type="domain" description="Gfo/Idh/MocA-like oxidoreductase N-terminal" evidence="1">
    <location>
        <begin position="7"/>
        <end position="122"/>
    </location>
</feature>
<dbReference type="SUPFAM" id="SSF51735">
    <property type="entry name" value="NAD(P)-binding Rossmann-fold domains"/>
    <property type="match status" value="1"/>
</dbReference>
<gene>
    <name evidence="3" type="ORF">GCM10011355_03950</name>
</gene>
<dbReference type="PANTHER" id="PTHR43377:SF1">
    <property type="entry name" value="BILIVERDIN REDUCTASE A"/>
    <property type="match status" value="1"/>
</dbReference>
<evidence type="ECO:0000313" key="4">
    <source>
        <dbReference type="Proteomes" id="UP000621856"/>
    </source>
</evidence>
<name>A0A8J3A4A7_9PROT</name>
<evidence type="ECO:0000259" key="2">
    <source>
        <dbReference type="Pfam" id="PF22725"/>
    </source>
</evidence>
<dbReference type="PANTHER" id="PTHR43377">
    <property type="entry name" value="BILIVERDIN REDUCTASE A"/>
    <property type="match status" value="1"/>
</dbReference>
<dbReference type="InterPro" id="IPR036291">
    <property type="entry name" value="NAD(P)-bd_dom_sf"/>
</dbReference>
<reference evidence="3" key="2">
    <citation type="submission" date="2020-09" db="EMBL/GenBank/DDBJ databases">
        <authorList>
            <person name="Sun Q."/>
            <person name="Zhou Y."/>
        </authorList>
    </citation>
    <scope>NUCLEOTIDE SEQUENCE</scope>
    <source>
        <strain evidence="3">CGMCC 1.14984</strain>
    </source>
</reference>
<dbReference type="AlphaFoldDB" id="A0A8J3A4A7"/>
<dbReference type="Pfam" id="PF22725">
    <property type="entry name" value="GFO_IDH_MocA_C3"/>
    <property type="match status" value="1"/>
</dbReference>
<proteinExistence type="predicted"/>